<dbReference type="Gene3D" id="3.20.20.450">
    <property type="entry name" value="EAL domain"/>
    <property type="match status" value="1"/>
</dbReference>
<dbReference type="InterPro" id="IPR035919">
    <property type="entry name" value="EAL_sf"/>
</dbReference>
<name>A0ABT4YWA7_9VIBR</name>
<dbReference type="PANTHER" id="PTHR33121">
    <property type="entry name" value="CYCLIC DI-GMP PHOSPHODIESTERASE PDEF"/>
    <property type="match status" value="1"/>
</dbReference>
<dbReference type="SMART" id="SM00052">
    <property type="entry name" value="EAL"/>
    <property type="match status" value="1"/>
</dbReference>
<dbReference type="PANTHER" id="PTHR33121:SF76">
    <property type="entry name" value="SIGNALING PROTEIN"/>
    <property type="match status" value="1"/>
</dbReference>
<accession>A0ABT4YWA7</accession>
<dbReference type="InterPro" id="IPR050706">
    <property type="entry name" value="Cyclic-di-GMP_PDE-like"/>
</dbReference>
<dbReference type="InterPro" id="IPR001633">
    <property type="entry name" value="EAL_dom"/>
</dbReference>
<dbReference type="SUPFAM" id="SSF141868">
    <property type="entry name" value="EAL domain-like"/>
    <property type="match status" value="1"/>
</dbReference>
<sequence length="265" mass="30833">MSDIKLDELQWYFVAQENEWVASYGQYTLKSFFQPIYTQNIETIYGYECLIRVYLCNGRTISPLDFFAYFLDEDELVKVGIVCAWLHIRNFAKLSLNGKVFINIHPNMFACTQTIKNATSQIHNRICEEGLSSEQIIWEITEFKESNVQKFIAGVEEFRQLGHQLAIDDYGQQFSNDERVSLLKPDIVKIDRSLIQEFFGTTNATYLPELLENFNQNGICTVIEGIETKEEYERIKHLPFSLIQGYFTGKPYSMSCISNTNFTNF</sequence>
<evidence type="ECO:0000313" key="2">
    <source>
        <dbReference type="EMBL" id="MDB1125870.1"/>
    </source>
</evidence>
<keyword evidence="3" id="KW-1185">Reference proteome</keyword>
<dbReference type="RefSeq" id="WP_272139978.1">
    <property type="nucleotide sequence ID" value="NZ_JAQLOI010000003.1"/>
</dbReference>
<dbReference type="Proteomes" id="UP001210678">
    <property type="component" value="Unassembled WGS sequence"/>
</dbReference>
<evidence type="ECO:0000259" key="1">
    <source>
        <dbReference type="PROSITE" id="PS50883"/>
    </source>
</evidence>
<feature type="domain" description="EAL" evidence="1">
    <location>
        <begin position="13"/>
        <end position="265"/>
    </location>
</feature>
<reference evidence="2 3" key="1">
    <citation type="submission" date="2023-01" db="EMBL/GenBank/DDBJ databases">
        <title>Vibrio sp. KJ40-1 sp.nov, isolated from marine algae.</title>
        <authorList>
            <person name="Butt M."/>
            <person name="Kim J.M.J."/>
            <person name="Jeon C.O.C."/>
        </authorList>
    </citation>
    <scope>NUCLEOTIDE SEQUENCE [LARGE SCALE GENOMIC DNA]</scope>
    <source>
        <strain evidence="2 3">KJ40-1</strain>
    </source>
</reference>
<dbReference type="Pfam" id="PF00563">
    <property type="entry name" value="EAL"/>
    <property type="match status" value="1"/>
</dbReference>
<protein>
    <submittedName>
        <fullName evidence="2">EAL domain-containing protein</fullName>
    </submittedName>
</protein>
<proteinExistence type="predicted"/>
<dbReference type="EMBL" id="JAQLOI010000003">
    <property type="protein sequence ID" value="MDB1125870.1"/>
    <property type="molecule type" value="Genomic_DNA"/>
</dbReference>
<evidence type="ECO:0000313" key="3">
    <source>
        <dbReference type="Proteomes" id="UP001210678"/>
    </source>
</evidence>
<dbReference type="CDD" id="cd01948">
    <property type="entry name" value="EAL"/>
    <property type="match status" value="1"/>
</dbReference>
<organism evidence="2 3">
    <name type="scientific">Vibrio algarum</name>
    <dbReference type="NCBI Taxonomy" id="3020714"/>
    <lineage>
        <taxon>Bacteria</taxon>
        <taxon>Pseudomonadati</taxon>
        <taxon>Pseudomonadota</taxon>
        <taxon>Gammaproteobacteria</taxon>
        <taxon>Vibrionales</taxon>
        <taxon>Vibrionaceae</taxon>
        <taxon>Vibrio</taxon>
    </lineage>
</organism>
<dbReference type="PROSITE" id="PS50883">
    <property type="entry name" value="EAL"/>
    <property type="match status" value="1"/>
</dbReference>
<gene>
    <name evidence="2" type="ORF">PGX00_20280</name>
</gene>
<comment type="caution">
    <text evidence="2">The sequence shown here is derived from an EMBL/GenBank/DDBJ whole genome shotgun (WGS) entry which is preliminary data.</text>
</comment>